<evidence type="ECO:0000313" key="2">
    <source>
        <dbReference type="Proteomes" id="UP001152607"/>
    </source>
</evidence>
<protein>
    <submittedName>
        <fullName evidence="1">Uncharacterized protein</fullName>
    </submittedName>
</protein>
<dbReference type="Proteomes" id="UP001152607">
    <property type="component" value="Unassembled WGS sequence"/>
</dbReference>
<evidence type="ECO:0000313" key="1">
    <source>
        <dbReference type="EMBL" id="CAI6330613.1"/>
    </source>
</evidence>
<gene>
    <name evidence="1" type="ORF">PDIGIT_LOCUS4270</name>
</gene>
<name>A0A9W4UAM6_9PLEO</name>
<reference evidence="1" key="1">
    <citation type="submission" date="2023-01" db="EMBL/GenBank/DDBJ databases">
        <authorList>
            <person name="Van Ghelder C."/>
            <person name="Rancurel C."/>
        </authorList>
    </citation>
    <scope>NUCLEOTIDE SEQUENCE</scope>
    <source>
        <strain evidence="1">CNCM I-4278</strain>
    </source>
</reference>
<dbReference type="AlphaFoldDB" id="A0A9W4UAM6"/>
<accession>A0A9W4UAM6</accession>
<comment type="caution">
    <text evidence="1">The sequence shown here is derived from an EMBL/GenBank/DDBJ whole genome shotgun (WGS) entry which is preliminary data.</text>
</comment>
<sequence>MTSRHPDAKANEPYHTQCYALSQPKFLMLCSQAAFGNMNSLGSRWPSTTIRTATSPSKNWWLCD</sequence>
<dbReference type="EMBL" id="CAOQHR010000002">
    <property type="protein sequence ID" value="CAI6330613.1"/>
    <property type="molecule type" value="Genomic_DNA"/>
</dbReference>
<keyword evidence="2" id="KW-1185">Reference proteome</keyword>
<proteinExistence type="predicted"/>
<organism evidence="1 2">
    <name type="scientific">Periconia digitata</name>
    <dbReference type="NCBI Taxonomy" id="1303443"/>
    <lineage>
        <taxon>Eukaryota</taxon>
        <taxon>Fungi</taxon>
        <taxon>Dikarya</taxon>
        <taxon>Ascomycota</taxon>
        <taxon>Pezizomycotina</taxon>
        <taxon>Dothideomycetes</taxon>
        <taxon>Pleosporomycetidae</taxon>
        <taxon>Pleosporales</taxon>
        <taxon>Massarineae</taxon>
        <taxon>Periconiaceae</taxon>
        <taxon>Periconia</taxon>
    </lineage>
</organism>